<evidence type="ECO:0000256" key="2">
    <source>
        <dbReference type="ARBA" id="ARBA00023235"/>
    </source>
</evidence>
<dbReference type="PANTHER" id="PTHR13774">
    <property type="entry name" value="PHENAZINE BIOSYNTHESIS PROTEIN"/>
    <property type="match status" value="1"/>
</dbReference>
<dbReference type="NCBIfam" id="TIGR00654">
    <property type="entry name" value="PhzF_family"/>
    <property type="match status" value="1"/>
</dbReference>
<evidence type="ECO:0000313" key="4">
    <source>
        <dbReference type="Proteomes" id="UP001589607"/>
    </source>
</evidence>
<dbReference type="EMBL" id="JBHMEY010000018">
    <property type="protein sequence ID" value="MFB9096406.1"/>
    <property type="molecule type" value="Genomic_DNA"/>
</dbReference>
<comment type="caution">
    <text evidence="3">The sequence shown here is derived from an EMBL/GenBank/DDBJ whole genome shotgun (WGS) entry which is preliminary data.</text>
</comment>
<dbReference type="Pfam" id="PF02567">
    <property type="entry name" value="PhzC-PhzF"/>
    <property type="match status" value="1"/>
</dbReference>
<reference evidence="3 4" key="1">
    <citation type="submission" date="2024-09" db="EMBL/GenBank/DDBJ databases">
        <authorList>
            <person name="Sun Q."/>
            <person name="Mori K."/>
        </authorList>
    </citation>
    <scope>NUCLEOTIDE SEQUENCE [LARGE SCALE GENOMIC DNA]</scope>
    <source>
        <strain evidence="3 4">CECT 7955</strain>
    </source>
</reference>
<keyword evidence="4" id="KW-1185">Reference proteome</keyword>
<proteinExistence type="inferred from homology"/>
<accession>A0ABV5GN68</accession>
<keyword evidence="2" id="KW-0413">Isomerase</keyword>
<sequence length="270" mass="31114">MKELKIYQIDTFTDKVFSGNPAAVCPLENWLEDETMLKIAAENNLSETAFYVKNKNQFEIRWFTPTVEVDLCGHATLATAFVLFNFENYNSNKIEFYSPRSGNLTVRKDGDWLTLNFPSDQFNEVELSEELKSGFNFKPTKAFKGKTDYLLRFENEQQIKDIETDFSKIAKVNARGIIITARGEKSDFVSRFFAPQVGVNEDPVCGSAHTFLTPYWSAELNKNELTAIQLSDRKGFLKCKNLNKRVELSGQAKLYLKGIIEIEYNYHQEW</sequence>
<dbReference type="InterPro" id="IPR003719">
    <property type="entry name" value="Phenazine_PhzF-like"/>
</dbReference>
<evidence type="ECO:0000256" key="1">
    <source>
        <dbReference type="ARBA" id="ARBA00008270"/>
    </source>
</evidence>
<evidence type="ECO:0000313" key="3">
    <source>
        <dbReference type="EMBL" id="MFB9096406.1"/>
    </source>
</evidence>
<comment type="similarity">
    <text evidence="1">Belongs to the PhzF family.</text>
</comment>
<dbReference type="RefSeq" id="WP_236455521.1">
    <property type="nucleotide sequence ID" value="NZ_CBCSGE010000002.1"/>
</dbReference>
<dbReference type="Proteomes" id="UP001589607">
    <property type="component" value="Unassembled WGS sequence"/>
</dbReference>
<dbReference type="SUPFAM" id="SSF54506">
    <property type="entry name" value="Diaminopimelate epimerase-like"/>
    <property type="match status" value="1"/>
</dbReference>
<gene>
    <name evidence="3" type="ORF">ACFFVF_07775</name>
</gene>
<dbReference type="PIRSF" id="PIRSF016184">
    <property type="entry name" value="PhzC_PhzF"/>
    <property type="match status" value="1"/>
</dbReference>
<organism evidence="3 4">
    <name type="scientific">Flavobacterium jumunjinense</name>
    <dbReference type="NCBI Taxonomy" id="998845"/>
    <lineage>
        <taxon>Bacteria</taxon>
        <taxon>Pseudomonadati</taxon>
        <taxon>Bacteroidota</taxon>
        <taxon>Flavobacteriia</taxon>
        <taxon>Flavobacteriales</taxon>
        <taxon>Flavobacteriaceae</taxon>
        <taxon>Flavobacterium</taxon>
    </lineage>
</organism>
<dbReference type="PANTHER" id="PTHR13774:SF17">
    <property type="entry name" value="PHENAZINE BIOSYNTHESIS-LIKE DOMAIN-CONTAINING PROTEIN"/>
    <property type="match status" value="1"/>
</dbReference>
<protein>
    <submittedName>
        <fullName evidence="3">PhzF family phenazine biosynthesis protein</fullName>
    </submittedName>
</protein>
<dbReference type="Gene3D" id="3.10.310.10">
    <property type="entry name" value="Diaminopimelate Epimerase, Chain A, domain 1"/>
    <property type="match status" value="2"/>
</dbReference>
<name>A0ABV5GN68_9FLAO</name>